<keyword evidence="3" id="KW-0131">Cell cycle</keyword>
<dbReference type="Pfam" id="PF05164">
    <property type="entry name" value="ZapA"/>
    <property type="match status" value="1"/>
</dbReference>
<evidence type="ECO:0000313" key="4">
    <source>
        <dbReference type="Proteomes" id="UP000051086"/>
    </source>
</evidence>
<evidence type="ECO:0000313" key="5">
    <source>
        <dbReference type="Proteomes" id="UP000051887"/>
    </source>
</evidence>
<dbReference type="InterPro" id="IPR042233">
    <property type="entry name" value="Cell_div_ZapA_N"/>
</dbReference>
<dbReference type="Proteomes" id="UP000051887">
    <property type="component" value="Unassembled WGS sequence"/>
</dbReference>
<feature type="coiled-coil region" evidence="1">
    <location>
        <begin position="63"/>
        <end position="90"/>
    </location>
</feature>
<evidence type="ECO:0000313" key="2">
    <source>
        <dbReference type="EMBL" id="CUH65585.1"/>
    </source>
</evidence>
<dbReference type="Gene3D" id="3.30.160.880">
    <property type="entry name" value="Cell division protein ZapA protomer, N-terminal domain"/>
    <property type="match status" value="1"/>
</dbReference>
<proteinExistence type="predicted"/>
<evidence type="ECO:0000256" key="1">
    <source>
        <dbReference type="SAM" id="Coils"/>
    </source>
</evidence>
<reference evidence="3 5" key="1">
    <citation type="submission" date="2015-09" db="EMBL/GenBank/DDBJ databases">
        <authorList>
            <consortium name="Swine Surveillance"/>
        </authorList>
    </citation>
    <scope>NUCLEOTIDE SEQUENCE [LARGE SCALE GENOMIC DNA]</scope>
    <source>
        <strain evidence="3 5">5120</strain>
    </source>
</reference>
<keyword evidence="1" id="KW-0175">Coiled coil</keyword>
<keyword evidence="3" id="KW-0132">Cell division</keyword>
<gene>
    <name evidence="2" type="ORF">TL5118_01369</name>
    <name evidence="3" type="ORF">TL5120_00350</name>
</gene>
<dbReference type="RefSeq" id="WP_058241913.1">
    <property type="nucleotide sequence ID" value="NZ_CYSB01000025.1"/>
</dbReference>
<dbReference type="OrthoDB" id="9797575at2"/>
<dbReference type="InterPro" id="IPR007838">
    <property type="entry name" value="Cell_div_ZapA-like"/>
</dbReference>
<keyword evidence="4" id="KW-1185">Reference proteome</keyword>
<sequence>MPEVEIHIGGRAFEVSCQEGEEHFLHSAAQMLDSEASVLSQQIGRLPEARMLLMAGLMLADKTAGVEDKLAEIEAKLAEKEAELAALKEAPAPEPERIEVPVIPQIVNDTLAELAARAEALAGDIEDKVKAEA</sequence>
<name>A0A0P1FQB4_9RHOB</name>
<evidence type="ECO:0000313" key="3">
    <source>
        <dbReference type="EMBL" id="CUH70573.1"/>
    </source>
</evidence>
<dbReference type="SUPFAM" id="SSF102829">
    <property type="entry name" value="Cell division protein ZapA-like"/>
    <property type="match status" value="1"/>
</dbReference>
<dbReference type="EMBL" id="CYSB01000025">
    <property type="protein sequence ID" value="CUH65585.1"/>
    <property type="molecule type" value="Genomic_DNA"/>
</dbReference>
<organism evidence="3 5">
    <name type="scientific">Thalassovita autumnalis</name>
    <dbReference type="NCBI Taxonomy" id="2072972"/>
    <lineage>
        <taxon>Bacteria</taxon>
        <taxon>Pseudomonadati</taxon>
        <taxon>Pseudomonadota</taxon>
        <taxon>Alphaproteobacteria</taxon>
        <taxon>Rhodobacterales</taxon>
        <taxon>Roseobacteraceae</taxon>
        <taxon>Thalassovita</taxon>
    </lineage>
</organism>
<dbReference type="GO" id="GO:0051301">
    <property type="term" value="P:cell division"/>
    <property type="evidence" value="ECO:0007669"/>
    <property type="project" value="UniProtKB-KW"/>
</dbReference>
<accession>A0A0P1FQB4</accession>
<dbReference type="Proteomes" id="UP000051086">
    <property type="component" value="Unassembled WGS sequence"/>
</dbReference>
<dbReference type="EMBL" id="CYSC01000007">
    <property type="protein sequence ID" value="CUH70573.1"/>
    <property type="molecule type" value="Genomic_DNA"/>
</dbReference>
<reference evidence="2 4" key="2">
    <citation type="submission" date="2015-09" db="EMBL/GenBank/DDBJ databases">
        <authorList>
            <person name="Rodrigo-Torres L."/>
            <person name="Arahal D.R."/>
        </authorList>
    </citation>
    <scope>NUCLEOTIDE SEQUENCE [LARGE SCALE GENOMIC DNA]</scope>
    <source>
        <strain evidence="2 4">CECT 5118</strain>
    </source>
</reference>
<dbReference type="AlphaFoldDB" id="A0A0P1FQB4"/>
<protein>
    <submittedName>
        <fullName evidence="3">Cell division protein ZapA</fullName>
    </submittedName>
</protein>
<dbReference type="InterPro" id="IPR036192">
    <property type="entry name" value="Cell_div_ZapA-like_sf"/>
</dbReference>